<dbReference type="PANTHER" id="PTHR44809:SF1">
    <property type="entry name" value="PROTEIN O-MANNOSYL-TRANSFERASE TMTC1"/>
    <property type="match status" value="1"/>
</dbReference>
<dbReference type="eggNOG" id="COG0457">
    <property type="taxonomic scope" value="Bacteria"/>
</dbReference>
<dbReference type="InterPro" id="IPR036388">
    <property type="entry name" value="WH-like_DNA-bd_sf"/>
</dbReference>
<dbReference type="PROSITE" id="PS50005">
    <property type="entry name" value="TPR"/>
    <property type="match status" value="3"/>
</dbReference>
<dbReference type="Pfam" id="PF13414">
    <property type="entry name" value="TPR_11"/>
    <property type="match status" value="1"/>
</dbReference>
<dbReference type="RefSeq" id="WP_036208343.1">
    <property type="nucleotide sequence ID" value="NZ_AVPT01000005.1"/>
</dbReference>
<dbReference type="Gene3D" id="1.25.40.10">
    <property type="entry name" value="Tetratricopeptide repeat domain"/>
    <property type="match status" value="3"/>
</dbReference>
<dbReference type="SMART" id="SM00028">
    <property type="entry name" value="TPR"/>
    <property type="match status" value="5"/>
</dbReference>
<proteinExistence type="predicted"/>
<accession>A0A0A0F6S5</accession>
<dbReference type="Pfam" id="PF13432">
    <property type="entry name" value="TPR_16"/>
    <property type="match status" value="1"/>
</dbReference>
<sequence>MEPFGLRGELHTPGEHYRFDGVLVDAVAHTLSRGGTTLAVEPKAFAVLLTLLRHRGELVGRDDLLDQVWGHRHVTPGVLTRAIAQLRGVLGDDAHEPRYIQTRHALGYVFVGALEDEAAPVPDVPDASDVPDAPEGAALPVVAPASTAVVALPPPTVPGASASPGPAPARRWRVRHAWMAAAAVLAVALVASLWWDRAAAPVARPAEASVAVVPFASLSRREDDRYFAQGLAVELHDALAGVPGLKVAAIDSAGAARRRDLGLQALGRAIGVATVLDASVRRDGERVRINARLVDVASGFTLWSDSFDRELQDVFAVQGDIADEVTRALLGVLPRDGEGLRERLAPTRELAAYEAYLQGQQRLREAQDDASLQAALGYFRRALMIDREFPRARAGVCRVELKRFEAARDTPAFKRARDACAAAARADPELREVSLALGELHRVRGDDAAAIEHYTRALDDLSLRPQAWVGLARTRSAQGDDALAREYFARALEMRPGDAEIHRELGIHQYSTGDIDGAIASFAKATTLRPDDATLWSSLGGLYLARDDATRAAEAFNRSLAIAPGYGALSNLGTLRYGQGRYAEAAELYRRAARLDPDDFRIWGNIGDALSAVEPRDDGQVRKAYARAARMAAAYLDIKFSDAQAVALLGWYRANLGADEAARVQVAAAEALATEQAEVALINAQTLARLGDGDGARDRLRLARGAGIPDQRIEASPMLRALAAGDSGPAGVETQDGRGGAL</sequence>
<dbReference type="PANTHER" id="PTHR44809">
    <property type="match status" value="1"/>
</dbReference>
<dbReference type="InterPro" id="IPR001867">
    <property type="entry name" value="OmpR/PhoB-type_DNA-bd"/>
</dbReference>
<dbReference type="InterPro" id="IPR011990">
    <property type="entry name" value="TPR-like_helical_dom_sf"/>
</dbReference>
<evidence type="ECO:0000256" key="3">
    <source>
        <dbReference type="PROSITE-ProRule" id="PRU01091"/>
    </source>
</evidence>
<evidence type="ECO:0000313" key="6">
    <source>
        <dbReference type="Proteomes" id="UP000029989"/>
    </source>
</evidence>
<dbReference type="PROSITE" id="PS51755">
    <property type="entry name" value="OMPR_PHOB"/>
    <property type="match status" value="1"/>
</dbReference>
<evidence type="ECO:0000313" key="5">
    <source>
        <dbReference type="EMBL" id="KGM57077.1"/>
    </source>
</evidence>
<dbReference type="Pfam" id="PF00486">
    <property type="entry name" value="Trans_reg_C"/>
    <property type="match status" value="1"/>
</dbReference>
<dbReference type="Proteomes" id="UP000029989">
    <property type="component" value="Unassembled WGS sequence"/>
</dbReference>
<evidence type="ECO:0000256" key="2">
    <source>
        <dbReference type="PROSITE-ProRule" id="PRU00339"/>
    </source>
</evidence>
<dbReference type="GO" id="GO:0006355">
    <property type="term" value="P:regulation of DNA-templated transcription"/>
    <property type="evidence" value="ECO:0007669"/>
    <property type="project" value="InterPro"/>
</dbReference>
<dbReference type="eggNOG" id="COG5616">
    <property type="taxonomic scope" value="Bacteria"/>
</dbReference>
<dbReference type="GO" id="GO:0000160">
    <property type="term" value="P:phosphorelay signal transduction system"/>
    <property type="evidence" value="ECO:0007669"/>
    <property type="project" value="InterPro"/>
</dbReference>
<dbReference type="InterPro" id="IPR052943">
    <property type="entry name" value="TMTC_O-mannosyl-trnsfr"/>
</dbReference>
<name>A0A0A0F6S5_9GAMM</name>
<dbReference type="SUPFAM" id="SSF46894">
    <property type="entry name" value="C-terminal effector domain of the bipartite response regulators"/>
    <property type="match status" value="1"/>
</dbReference>
<dbReference type="EMBL" id="AVPT01000005">
    <property type="protein sequence ID" value="KGM57077.1"/>
    <property type="molecule type" value="Genomic_DNA"/>
</dbReference>
<keyword evidence="6" id="KW-1185">Reference proteome</keyword>
<comment type="caution">
    <text evidence="5">The sequence shown here is derived from an EMBL/GenBank/DDBJ whole genome shotgun (WGS) entry which is preliminary data.</text>
</comment>
<dbReference type="CDD" id="cd00383">
    <property type="entry name" value="trans_reg_C"/>
    <property type="match status" value="1"/>
</dbReference>
<dbReference type="SMART" id="SM00862">
    <property type="entry name" value="Trans_reg_C"/>
    <property type="match status" value="1"/>
</dbReference>
<dbReference type="eggNOG" id="COG3710">
    <property type="taxonomic scope" value="Bacteria"/>
</dbReference>
<feature type="repeat" description="TPR" evidence="2">
    <location>
        <begin position="499"/>
        <end position="532"/>
    </location>
</feature>
<dbReference type="Gene3D" id="1.10.10.10">
    <property type="entry name" value="Winged helix-like DNA-binding domain superfamily/Winged helix DNA-binding domain"/>
    <property type="match status" value="1"/>
</dbReference>
<feature type="domain" description="OmpR/PhoB-type" evidence="4">
    <location>
        <begin position="14"/>
        <end position="112"/>
    </location>
</feature>
<reference evidence="5 6" key="1">
    <citation type="journal article" date="2015" name="Stand. Genomic Sci.">
        <title>Genomic information of the arsenic-resistant bacterium Lysobacter arseniciresistens type strain ZS79(T) and comparison of Lysobacter draft genomes.</title>
        <authorList>
            <person name="Liu L."/>
            <person name="Zhang S."/>
            <person name="Luo M."/>
            <person name="Wang G."/>
        </authorList>
    </citation>
    <scope>NUCLEOTIDE SEQUENCE [LARGE SCALE GENOMIC DNA]</scope>
    <source>
        <strain evidence="5 6">ZS79</strain>
    </source>
</reference>
<dbReference type="AlphaFoldDB" id="A0A0A0F6S5"/>
<dbReference type="InterPro" id="IPR019734">
    <property type="entry name" value="TPR_rpt"/>
</dbReference>
<evidence type="ECO:0000256" key="1">
    <source>
        <dbReference type="ARBA" id="ARBA00023125"/>
    </source>
</evidence>
<keyword evidence="2" id="KW-0802">TPR repeat</keyword>
<dbReference type="PROSITE" id="PS50293">
    <property type="entry name" value="TPR_REGION"/>
    <property type="match status" value="1"/>
</dbReference>
<gene>
    <name evidence="5" type="ORF">N799_13780</name>
</gene>
<feature type="DNA-binding region" description="OmpR/PhoB-type" evidence="3">
    <location>
        <begin position="14"/>
        <end position="112"/>
    </location>
</feature>
<dbReference type="GO" id="GO:0003677">
    <property type="term" value="F:DNA binding"/>
    <property type="evidence" value="ECO:0007669"/>
    <property type="project" value="UniProtKB-UniRule"/>
</dbReference>
<protein>
    <recommendedName>
        <fullName evidence="4">OmpR/PhoB-type domain-containing protein</fullName>
    </recommendedName>
</protein>
<keyword evidence="1 3" id="KW-0238">DNA-binding</keyword>
<dbReference type="InterPro" id="IPR016032">
    <property type="entry name" value="Sig_transdc_resp-reg_C-effctor"/>
</dbReference>
<organism evidence="5 6">
    <name type="scientific">Lysobacter arseniciresistens ZS79</name>
    <dbReference type="NCBI Taxonomy" id="913325"/>
    <lineage>
        <taxon>Bacteria</taxon>
        <taxon>Pseudomonadati</taxon>
        <taxon>Pseudomonadota</taxon>
        <taxon>Gammaproteobacteria</taxon>
        <taxon>Lysobacterales</taxon>
        <taxon>Lysobacteraceae</taxon>
        <taxon>Novilysobacter</taxon>
    </lineage>
</organism>
<feature type="repeat" description="TPR" evidence="2">
    <location>
        <begin position="465"/>
        <end position="498"/>
    </location>
</feature>
<dbReference type="STRING" id="913325.N799_13780"/>
<dbReference type="Gene3D" id="3.40.50.10070">
    <property type="entry name" value="TolB, N-terminal domain"/>
    <property type="match status" value="1"/>
</dbReference>
<dbReference type="SUPFAM" id="SSF81901">
    <property type="entry name" value="HCP-like"/>
    <property type="match status" value="1"/>
</dbReference>
<evidence type="ECO:0000259" key="4">
    <source>
        <dbReference type="PROSITE" id="PS51755"/>
    </source>
</evidence>
<feature type="repeat" description="TPR" evidence="2">
    <location>
        <begin position="566"/>
        <end position="599"/>
    </location>
</feature>